<dbReference type="GO" id="GO:0006646">
    <property type="term" value="P:phosphatidylethanolamine biosynthetic process"/>
    <property type="evidence" value="ECO:0007669"/>
    <property type="project" value="TreeGrafter"/>
</dbReference>
<dbReference type="EC" id="2.7.8.2" evidence="13"/>
<comment type="catalytic activity">
    <reaction evidence="11">
        <text>1-hexadecanoyl-2-(9Z-octadecenoyl)-sn-glycerol + CDP-choline = 1-hexadecanoyl-2-(9Z-octadecenoyl)-sn-glycero-3-phosphocholine + CMP + H(+)</text>
        <dbReference type="Rhea" id="RHEA:54244"/>
        <dbReference type="ChEBI" id="CHEBI:15378"/>
        <dbReference type="ChEBI" id="CHEBI:58779"/>
        <dbReference type="ChEBI" id="CHEBI:60377"/>
        <dbReference type="ChEBI" id="CHEBI:73001"/>
        <dbReference type="ChEBI" id="CHEBI:75466"/>
    </reaction>
    <physiologicalReaction direction="left-to-right" evidence="11">
        <dbReference type="Rhea" id="RHEA:54245"/>
    </physiologicalReaction>
</comment>
<keyword evidence="5 16" id="KW-1133">Transmembrane helix</keyword>
<organism evidence="17 18">
    <name type="scientific">Trichuris suis</name>
    <name type="common">pig whipworm</name>
    <dbReference type="NCBI Taxonomy" id="68888"/>
    <lineage>
        <taxon>Eukaryota</taxon>
        <taxon>Metazoa</taxon>
        <taxon>Ecdysozoa</taxon>
        <taxon>Nematoda</taxon>
        <taxon>Enoplea</taxon>
        <taxon>Dorylaimia</taxon>
        <taxon>Trichinellida</taxon>
        <taxon>Trichuridae</taxon>
        <taxon>Trichuris</taxon>
    </lineage>
</organism>
<dbReference type="PANTHER" id="PTHR10414">
    <property type="entry name" value="ETHANOLAMINEPHOSPHOTRANSFERASE"/>
    <property type="match status" value="1"/>
</dbReference>
<dbReference type="AlphaFoldDB" id="A0A085MG26"/>
<feature type="transmembrane region" description="Helical" evidence="16">
    <location>
        <begin position="92"/>
        <end position="108"/>
    </location>
</feature>
<evidence type="ECO:0000256" key="11">
    <source>
        <dbReference type="ARBA" id="ARBA00036890"/>
    </source>
</evidence>
<evidence type="ECO:0000256" key="6">
    <source>
        <dbReference type="ARBA" id="ARBA00023136"/>
    </source>
</evidence>
<evidence type="ECO:0000256" key="14">
    <source>
        <dbReference type="ARBA" id="ARBA00048570"/>
    </source>
</evidence>
<dbReference type="PANTHER" id="PTHR10414:SF37">
    <property type="entry name" value="BB IN A BOXCAR, ISOFORM C"/>
    <property type="match status" value="1"/>
</dbReference>
<dbReference type="GO" id="GO:0004142">
    <property type="term" value="F:diacylglycerol cholinephosphotransferase activity"/>
    <property type="evidence" value="ECO:0007669"/>
    <property type="project" value="UniProtKB-EC"/>
</dbReference>
<feature type="transmembrane region" description="Helical" evidence="16">
    <location>
        <begin position="154"/>
        <end position="172"/>
    </location>
</feature>
<evidence type="ECO:0000256" key="2">
    <source>
        <dbReference type="ARBA" id="ARBA00010441"/>
    </source>
</evidence>
<dbReference type="GO" id="GO:0005794">
    <property type="term" value="C:Golgi apparatus"/>
    <property type="evidence" value="ECO:0007669"/>
    <property type="project" value="TreeGrafter"/>
</dbReference>
<dbReference type="Proteomes" id="UP000030764">
    <property type="component" value="Unassembled WGS sequence"/>
</dbReference>
<keyword evidence="7" id="KW-0444">Lipid biosynthesis</keyword>
<keyword evidence="8" id="KW-1208">Phospholipid metabolism</keyword>
<accession>A0A085MG26</accession>
<reference evidence="17 18" key="1">
    <citation type="journal article" date="2014" name="Nat. Genet.">
        <title>Genome and transcriptome of the porcine whipworm Trichuris suis.</title>
        <authorList>
            <person name="Jex A.R."/>
            <person name="Nejsum P."/>
            <person name="Schwarz E.M."/>
            <person name="Hu L."/>
            <person name="Young N.D."/>
            <person name="Hall R.S."/>
            <person name="Korhonen P.K."/>
            <person name="Liao S."/>
            <person name="Thamsborg S."/>
            <person name="Xia J."/>
            <person name="Xu P."/>
            <person name="Wang S."/>
            <person name="Scheerlinck J.P."/>
            <person name="Hofmann A."/>
            <person name="Sternberg P.W."/>
            <person name="Wang J."/>
            <person name="Gasser R.B."/>
        </authorList>
    </citation>
    <scope>NUCLEOTIDE SEQUENCE [LARGE SCALE GENOMIC DNA]</scope>
    <source>
        <strain evidence="17">DCEP-RM93M</strain>
    </source>
</reference>
<dbReference type="InterPro" id="IPR048254">
    <property type="entry name" value="CDP_ALCOHOL_P_TRANSF_CS"/>
</dbReference>
<name>A0A085MG26_9BILA</name>
<dbReference type="InterPro" id="IPR014472">
    <property type="entry name" value="CHOPT"/>
</dbReference>
<comment type="catalytic activity">
    <reaction evidence="10">
        <text>1,2-dioctanoyl-sn-glycerol + CDP-choline = 1,2-dioctanoyl-sn-glycero-3-phosphocholine + CMP + H(+)</text>
        <dbReference type="Rhea" id="RHEA:54232"/>
        <dbReference type="ChEBI" id="CHEBI:15378"/>
        <dbReference type="ChEBI" id="CHEBI:58779"/>
        <dbReference type="ChEBI" id="CHEBI:60377"/>
        <dbReference type="ChEBI" id="CHEBI:76979"/>
        <dbReference type="ChEBI" id="CHEBI:78228"/>
    </reaction>
    <physiologicalReaction direction="left-to-right" evidence="10">
        <dbReference type="Rhea" id="RHEA:54233"/>
    </physiologicalReaction>
</comment>
<gene>
    <name evidence="17" type="ORF">M513_02950</name>
</gene>
<evidence type="ECO:0000256" key="7">
    <source>
        <dbReference type="ARBA" id="ARBA00023209"/>
    </source>
</evidence>
<evidence type="ECO:0000256" key="16">
    <source>
        <dbReference type="SAM" id="Phobius"/>
    </source>
</evidence>
<comment type="catalytic activity">
    <reaction evidence="9">
        <text>1-hexadecanoyl-2-(4Z,7Z,10Z,13Z,16Z,19Z-docosahexaenoyl)-sn-glycerol + CDP-choline = 1-hexadecanoyl-2-(4Z,7Z,10Z,13Z,16Z,19Z-docosahexaenoyl)-sn-glycero-3-phosphocholine + CMP + H(+)</text>
        <dbReference type="Rhea" id="RHEA:54332"/>
        <dbReference type="ChEBI" id="CHEBI:15378"/>
        <dbReference type="ChEBI" id="CHEBI:58779"/>
        <dbReference type="ChEBI" id="CHEBI:60377"/>
        <dbReference type="ChEBI" id="CHEBI:74963"/>
        <dbReference type="ChEBI" id="CHEBI:82949"/>
    </reaction>
    <physiologicalReaction direction="left-to-right" evidence="9">
        <dbReference type="Rhea" id="RHEA:54333"/>
    </physiologicalReaction>
</comment>
<dbReference type="InterPro" id="IPR000462">
    <property type="entry name" value="CDP-OH_P_trans"/>
</dbReference>
<dbReference type="Pfam" id="PF01066">
    <property type="entry name" value="CDP-OH_P_transf"/>
    <property type="match status" value="1"/>
</dbReference>
<dbReference type="EMBL" id="KL363195">
    <property type="protein sequence ID" value="KFD56172.1"/>
    <property type="molecule type" value="Genomic_DNA"/>
</dbReference>
<feature type="transmembrane region" description="Helical" evidence="16">
    <location>
        <begin position="57"/>
        <end position="80"/>
    </location>
</feature>
<evidence type="ECO:0000256" key="1">
    <source>
        <dbReference type="ARBA" id="ARBA00004141"/>
    </source>
</evidence>
<evidence type="ECO:0000256" key="15">
    <source>
        <dbReference type="RuleBase" id="RU003750"/>
    </source>
</evidence>
<evidence type="ECO:0000256" key="3">
    <source>
        <dbReference type="ARBA" id="ARBA00022679"/>
    </source>
</evidence>
<dbReference type="PROSITE" id="PS00379">
    <property type="entry name" value="CDP_ALCOHOL_P_TRANSF"/>
    <property type="match status" value="1"/>
</dbReference>
<keyword evidence="4 16" id="KW-0812">Transmembrane</keyword>
<evidence type="ECO:0000256" key="12">
    <source>
        <dbReference type="ARBA" id="ARBA00037890"/>
    </source>
</evidence>
<comment type="pathway">
    <text evidence="12">Phospholipid metabolism; phosphatidylcholine biosynthesis; phosphatidylcholine from phosphocholine: step 2/2.</text>
</comment>
<keyword evidence="7" id="KW-0443">Lipid metabolism</keyword>
<dbReference type="FunFam" id="1.20.120.1760:FF:000002">
    <property type="entry name" value="Choline/ethanolamine phosphotransferase 1"/>
    <property type="match status" value="1"/>
</dbReference>
<comment type="subcellular location">
    <subcellularLocation>
        <location evidence="1">Membrane</location>
        <topology evidence="1">Multi-pass membrane protein</topology>
    </subcellularLocation>
</comment>
<comment type="catalytic activity">
    <reaction evidence="14">
        <text>CDP-choline + a 1,2-diacyl-sn-glycerol = a 1,2-diacyl-sn-glycero-3-phosphocholine + CMP + H(+)</text>
        <dbReference type="Rhea" id="RHEA:32939"/>
        <dbReference type="ChEBI" id="CHEBI:15378"/>
        <dbReference type="ChEBI" id="CHEBI:17815"/>
        <dbReference type="ChEBI" id="CHEBI:57643"/>
        <dbReference type="ChEBI" id="CHEBI:58779"/>
        <dbReference type="ChEBI" id="CHEBI:60377"/>
        <dbReference type="EC" id="2.7.8.2"/>
    </reaction>
    <physiologicalReaction direction="left-to-right" evidence="14">
        <dbReference type="Rhea" id="RHEA:32940"/>
    </physiologicalReaction>
</comment>
<evidence type="ECO:0000313" key="17">
    <source>
        <dbReference type="EMBL" id="KFD56172.1"/>
    </source>
</evidence>
<evidence type="ECO:0000256" key="13">
    <source>
        <dbReference type="ARBA" id="ARBA00038987"/>
    </source>
</evidence>
<proteinExistence type="inferred from homology"/>
<evidence type="ECO:0000256" key="10">
    <source>
        <dbReference type="ARBA" id="ARBA00036651"/>
    </source>
</evidence>
<keyword evidence="7" id="KW-0594">Phospholipid biosynthesis</keyword>
<keyword evidence="3 15" id="KW-0808">Transferase</keyword>
<keyword evidence="18" id="KW-1185">Reference proteome</keyword>
<feature type="transmembrane region" description="Helical" evidence="16">
    <location>
        <begin position="260"/>
        <end position="278"/>
    </location>
</feature>
<dbReference type="GO" id="GO:0005789">
    <property type="term" value="C:endoplasmic reticulum membrane"/>
    <property type="evidence" value="ECO:0007669"/>
    <property type="project" value="TreeGrafter"/>
</dbReference>
<feature type="transmembrane region" description="Helical" evidence="16">
    <location>
        <begin position="223"/>
        <end position="248"/>
    </location>
</feature>
<dbReference type="Gene3D" id="1.20.120.1760">
    <property type="match status" value="1"/>
</dbReference>
<protein>
    <recommendedName>
        <fullName evidence="13">diacylglycerol cholinephosphotransferase</fullName>
        <ecNumber evidence="13">2.7.8.2</ecNumber>
    </recommendedName>
</protein>
<evidence type="ECO:0000256" key="9">
    <source>
        <dbReference type="ARBA" id="ARBA00036100"/>
    </source>
</evidence>
<feature type="transmembrane region" description="Helical" evidence="16">
    <location>
        <begin position="192"/>
        <end position="211"/>
    </location>
</feature>
<feature type="transmembrane region" description="Helical" evidence="16">
    <location>
        <begin position="290"/>
        <end position="310"/>
    </location>
</feature>
<comment type="similarity">
    <text evidence="2 15">Belongs to the CDP-alcohol phosphatidyltransferase class-I family.</text>
</comment>
<evidence type="ECO:0000313" key="18">
    <source>
        <dbReference type="Proteomes" id="UP000030764"/>
    </source>
</evidence>
<keyword evidence="6 16" id="KW-0472">Membrane</keyword>
<feature type="transmembrane region" description="Helical" evidence="16">
    <location>
        <begin position="344"/>
        <end position="366"/>
    </location>
</feature>
<dbReference type="GO" id="GO:0004307">
    <property type="term" value="F:ethanolaminephosphotransferase activity"/>
    <property type="evidence" value="ECO:0007669"/>
    <property type="project" value="TreeGrafter"/>
</dbReference>
<sequence length="388" mass="43784">MRHYLRSVKERFGTESMLSQAQLKRLLEHKYSAQDNSFLSELFMNKFWNSVVEHCPLWVAPNALTISGLLLNIASTVILVCYSPDGMMIAPQWAYLLCALTLFIYQTLDATDGKQARRTQTSSPLGELFDHGCDALSQTFITIQICLSMRLGHIPVLVMLYWIFATVMFYSAHWQAYVSGVLRFGRFDVTEAQFCTMALCIVSGIFGPNVWMIEVFGVQLRFLVTVLSATAALISLYATFAIIFTGGVGKNGSTVADTSVLFPVFPLLSVAVPAVIIFRKSTSTAFLRYISLYYIAFGIVAAKVTCRLVIAHMTRSELQISDSIFYGPLMLFLNQYFDSFIPEYPLLVLCTIYCAANFLLYATLLIRQICDYLHIECFRITPKVEHER</sequence>
<dbReference type="PIRSF" id="PIRSF015665">
    <property type="entry name" value="CHOPT"/>
    <property type="match status" value="1"/>
</dbReference>
<evidence type="ECO:0000256" key="4">
    <source>
        <dbReference type="ARBA" id="ARBA00022692"/>
    </source>
</evidence>
<evidence type="ECO:0000256" key="5">
    <source>
        <dbReference type="ARBA" id="ARBA00022989"/>
    </source>
</evidence>
<evidence type="ECO:0000256" key="8">
    <source>
        <dbReference type="ARBA" id="ARBA00023264"/>
    </source>
</evidence>
<dbReference type="InterPro" id="IPR043130">
    <property type="entry name" value="CDP-OH_PTrfase_TM_dom"/>
</dbReference>